<dbReference type="NCBIfam" id="NF033509">
    <property type="entry name" value="blaOXA-22_like"/>
    <property type="match status" value="1"/>
</dbReference>
<dbReference type="EMBL" id="CP016023">
    <property type="protein sequence ID" value="ANJ75774.1"/>
    <property type="molecule type" value="Genomic_DNA"/>
</dbReference>
<evidence type="ECO:0000256" key="1">
    <source>
        <dbReference type="ARBA" id="ARBA00001526"/>
    </source>
</evidence>
<dbReference type="GO" id="GO:0008800">
    <property type="term" value="F:beta-lactamase activity"/>
    <property type="evidence" value="ECO:0007669"/>
    <property type="project" value="UniProtKB-EC"/>
</dbReference>
<comment type="similarity">
    <text evidence="2">Belongs to the class-D beta-lactamase family.</text>
</comment>
<evidence type="ECO:0000259" key="7">
    <source>
        <dbReference type="Pfam" id="PF00905"/>
    </source>
</evidence>
<keyword evidence="5" id="KW-0378">Hydrolase</keyword>
<dbReference type="InterPro" id="IPR050515">
    <property type="entry name" value="Beta-lactam/transpept"/>
</dbReference>
<dbReference type="GeneID" id="61529350"/>
<dbReference type="RefSeq" id="WP_064808581.1">
    <property type="nucleotide sequence ID" value="NG_056183.1"/>
</dbReference>
<evidence type="ECO:0000256" key="2">
    <source>
        <dbReference type="ARBA" id="ARBA00007898"/>
    </source>
</evidence>
<dbReference type="InterPro" id="IPR001460">
    <property type="entry name" value="PCN-bd_Tpept"/>
</dbReference>
<evidence type="ECO:0000256" key="5">
    <source>
        <dbReference type="ARBA" id="ARBA00022801"/>
    </source>
</evidence>
<dbReference type="NCBIfam" id="NF000270">
    <property type="entry name" value="bla_class_D_alt"/>
    <property type="match status" value="1"/>
</dbReference>
<sequence length="279" mass="30506">MMKLRHAATGALLAALATFAHAERTICTIVADAATGKVVLHEGQCAERVTPASTFKLALAVMGYDHGFLRDEHTPIEHMKAGDPDWGGEAWHQPIDPTLWLKYSVVWYSQRITHAMGAQTLHAYLRKFDYGNMDASGDPGKNNGLDRSWITSSLKISPEEQVGFMRKIVNRQLPVSAHTYEMVDRTVQTWPVPGGWAVQGKTGTAGPGPGNTSPDGTWDQAHAYGWFVGWAKKGTGDDSRTYVFANLIQDDKLEPTSGGLRSRDALLARLPEVLALASH</sequence>
<feature type="domain" description="Penicillin-binding protein transpeptidase" evidence="7">
    <location>
        <begin position="27"/>
        <end position="269"/>
    </location>
</feature>
<dbReference type="GO" id="GO:0071555">
    <property type="term" value="P:cell wall organization"/>
    <property type="evidence" value="ECO:0007669"/>
    <property type="project" value="TreeGrafter"/>
</dbReference>
<dbReference type="AlphaFoldDB" id="A0A192A5V9"/>
<gene>
    <name evidence="8" type="ORF">A9Y76_25225</name>
</gene>
<dbReference type="CARD" id="ARO:3005795">
    <property type="molecule name" value="OXA-574"/>
    <property type="mechanism identifier" value="ARO:0001004"/>
    <property type="mechanism name" value="antibiotic inactivation"/>
</dbReference>
<accession>A0A192A5V9</accession>
<reference evidence="9" key="1">
    <citation type="submission" date="2016-06" db="EMBL/GenBank/DDBJ databases">
        <authorList>
            <person name="Xu Y."/>
            <person name="Nagy A."/>
            <person name="Yan X."/>
            <person name="Kim S.W."/>
            <person name="Haley B."/>
            <person name="Liu N.T."/>
            <person name="Nou X."/>
        </authorList>
    </citation>
    <scope>NUCLEOTIDE SEQUENCE [LARGE SCALE GENOMIC DNA]</scope>
    <source>
        <strain evidence="9">ATCC 49129</strain>
    </source>
</reference>
<dbReference type="Gene3D" id="3.40.710.10">
    <property type="entry name" value="DD-peptidase/beta-lactamase superfamily"/>
    <property type="match status" value="1"/>
</dbReference>
<evidence type="ECO:0000256" key="6">
    <source>
        <dbReference type="ARBA" id="ARBA00023251"/>
    </source>
</evidence>
<keyword evidence="6" id="KW-0046">Antibiotic resistance</keyword>
<comment type="catalytic activity">
    <reaction evidence="1">
        <text>a beta-lactam + H2O = a substituted beta-amino acid</text>
        <dbReference type="Rhea" id="RHEA:20401"/>
        <dbReference type="ChEBI" id="CHEBI:15377"/>
        <dbReference type="ChEBI" id="CHEBI:35627"/>
        <dbReference type="ChEBI" id="CHEBI:140347"/>
        <dbReference type="EC" id="3.5.2.6"/>
    </reaction>
</comment>
<dbReference type="InterPro" id="IPR012338">
    <property type="entry name" value="Beta-lactam/transpept-like"/>
</dbReference>
<dbReference type="Pfam" id="PF00905">
    <property type="entry name" value="Transpeptidase"/>
    <property type="match status" value="1"/>
</dbReference>
<dbReference type="OrthoDB" id="9762883at2"/>
<dbReference type="GO" id="GO:0005886">
    <property type="term" value="C:plasma membrane"/>
    <property type="evidence" value="ECO:0007669"/>
    <property type="project" value="TreeGrafter"/>
</dbReference>
<dbReference type="EC" id="3.5.2.6" evidence="3"/>
<evidence type="ECO:0000256" key="4">
    <source>
        <dbReference type="ARBA" id="ARBA00022729"/>
    </source>
</evidence>
<dbReference type="GO" id="GO:0046677">
    <property type="term" value="P:response to antibiotic"/>
    <property type="evidence" value="ECO:0007669"/>
    <property type="project" value="UniProtKB-KW"/>
</dbReference>
<dbReference type="PANTHER" id="PTHR30627">
    <property type="entry name" value="PEPTIDOGLYCAN D,D-TRANSPEPTIDASE"/>
    <property type="match status" value="1"/>
</dbReference>
<name>A0A192A5V9_9RALS</name>
<dbReference type="Proteomes" id="UP000078572">
    <property type="component" value="Chromosome 2"/>
</dbReference>
<evidence type="ECO:0000313" key="8">
    <source>
        <dbReference type="EMBL" id="ANJ75774.1"/>
    </source>
</evidence>
<dbReference type="PANTHER" id="PTHR30627:SF6">
    <property type="entry name" value="BETA-LACTAMASE YBXI-RELATED"/>
    <property type="match status" value="1"/>
</dbReference>
<evidence type="ECO:0000256" key="3">
    <source>
        <dbReference type="ARBA" id="ARBA00012865"/>
    </source>
</evidence>
<organism evidence="8 9">
    <name type="scientific">Ralstonia insidiosa</name>
    <dbReference type="NCBI Taxonomy" id="190721"/>
    <lineage>
        <taxon>Bacteria</taxon>
        <taxon>Pseudomonadati</taxon>
        <taxon>Pseudomonadota</taxon>
        <taxon>Betaproteobacteria</taxon>
        <taxon>Burkholderiales</taxon>
        <taxon>Burkholderiaceae</taxon>
        <taxon>Ralstonia</taxon>
    </lineage>
</organism>
<keyword evidence="4" id="KW-0732">Signal</keyword>
<dbReference type="GO" id="GO:0008658">
    <property type="term" value="F:penicillin binding"/>
    <property type="evidence" value="ECO:0007669"/>
    <property type="project" value="InterPro"/>
</dbReference>
<keyword evidence="9" id="KW-1185">Reference proteome</keyword>
<evidence type="ECO:0000313" key="9">
    <source>
        <dbReference type="Proteomes" id="UP000078572"/>
    </source>
</evidence>
<dbReference type="SUPFAM" id="SSF56601">
    <property type="entry name" value="beta-lactamase/transpeptidase-like"/>
    <property type="match status" value="1"/>
</dbReference>
<proteinExistence type="inferred from homology"/>
<protein>
    <recommendedName>
        <fullName evidence="3">beta-lactamase</fullName>
        <ecNumber evidence="3">3.5.2.6</ecNumber>
    </recommendedName>
</protein>